<feature type="region of interest" description="Disordered" evidence="1">
    <location>
        <begin position="225"/>
        <end position="349"/>
    </location>
</feature>
<gene>
    <name evidence="2" type="ORF">RM445_14660</name>
</gene>
<accession>A0ABU2NA01</accession>
<organism evidence="2 3">
    <name type="scientific">Pseudonocardia charpentierae</name>
    <dbReference type="NCBI Taxonomy" id="3075545"/>
    <lineage>
        <taxon>Bacteria</taxon>
        <taxon>Bacillati</taxon>
        <taxon>Actinomycetota</taxon>
        <taxon>Actinomycetes</taxon>
        <taxon>Pseudonocardiales</taxon>
        <taxon>Pseudonocardiaceae</taxon>
        <taxon>Pseudonocardia</taxon>
    </lineage>
</organism>
<reference evidence="3" key="1">
    <citation type="submission" date="2023-07" db="EMBL/GenBank/DDBJ databases">
        <title>30 novel species of actinomycetes from the DSMZ collection.</title>
        <authorList>
            <person name="Nouioui I."/>
        </authorList>
    </citation>
    <scope>NUCLEOTIDE SEQUENCE [LARGE SCALE GENOMIC DNA]</scope>
    <source>
        <strain evidence="3">DSM 45834</strain>
    </source>
</reference>
<dbReference type="Proteomes" id="UP001183202">
    <property type="component" value="Unassembled WGS sequence"/>
</dbReference>
<keyword evidence="3" id="KW-1185">Reference proteome</keyword>
<feature type="compositionally biased region" description="Basic residues" evidence="1">
    <location>
        <begin position="301"/>
        <end position="331"/>
    </location>
</feature>
<evidence type="ECO:0000313" key="2">
    <source>
        <dbReference type="EMBL" id="MDT0350771.1"/>
    </source>
</evidence>
<comment type="caution">
    <text evidence="2">The sequence shown here is derived from an EMBL/GenBank/DDBJ whole genome shotgun (WGS) entry which is preliminary data.</text>
</comment>
<feature type="compositionally biased region" description="Pro residues" evidence="1">
    <location>
        <begin position="338"/>
        <end position="349"/>
    </location>
</feature>
<feature type="compositionally biased region" description="Basic and acidic residues" evidence="1">
    <location>
        <begin position="282"/>
        <end position="300"/>
    </location>
</feature>
<proteinExistence type="predicted"/>
<evidence type="ECO:0000256" key="1">
    <source>
        <dbReference type="SAM" id="MobiDB-lite"/>
    </source>
</evidence>
<evidence type="ECO:0000313" key="3">
    <source>
        <dbReference type="Proteomes" id="UP001183202"/>
    </source>
</evidence>
<protein>
    <recommendedName>
        <fullName evidence="4">DUF222 domain-containing protein</fullName>
    </recommendedName>
</protein>
<sequence length="349" mass="37039">MVEAGVLEGLATVSPGPALSAALNALDPRLVPSDRLVECAHEQARLWATMVDVGLTDPSGGDDPAMSTGMVADWAPGEIAAALTWAHRTADRELGLADVVVRRLPDVFAALSAGRIDRGKAVVFAQHLDPGWARRRYTRAVRARTVTAMLADDGTVSVTGSGLPADEAAVACARVDRLAESAKRAGHPGRVGQIAADLFLGLLDGRFHGRSKDQIIAALLRQPRPEDRLGDTMGGDTNADTDTTEPVTIGPVATEPVMAGGTPEASTDVPVRVGTSRHRGPGRVDHADRARRAARGDPRARPRPRAGRPCRRGPAAPRRRVAVRRHRRRRPSVAGRGDPPPPARPPRRS</sequence>
<dbReference type="RefSeq" id="WP_311556798.1">
    <property type="nucleotide sequence ID" value="NZ_JAVREJ010000009.1"/>
</dbReference>
<name>A0ABU2NA01_9PSEU</name>
<evidence type="ECO:0008006" key="4">
    <source>
        <dbReference type="Google" id="ProtNLM"/>
    </source>
</evidence>
<dbReference type="EMBL" id="JAVREJ010000009">
    <property type="protein sequence ID" value="MDT0350771.1"/>
    <property type="molecule type" value="Genomic_DNA"/>
</dbReference>